<dbReference type="SFLD" id="SFLDS00019">
    <property type="entry name" value="Glutathione_Transferase_(cytos"/>
    <property type="match status" value="1"/>
</dbReference>
<dbReference type="Gene3D" id="1.20.1050.10">
    <property type="match status" value="1"/>
</dbReference>
<gene>
    <name evidence="2" type="ORF">FEHR0123_LOCUS11574</name>
</gene>
<organism evidence="2">
    <name type="scientific">Favella ehrenbergii</name>
    <dbReference type="NCBI Taxonomy" id="182087"/>
    <lineage>
        <taxon>Eukaryota</taxon>
        <taxon>Sar</taxon>
        <taxon>Alveolata</taxon>
        <taxon>Ciliophora</taxon>
        <taxon>Intramacronucleata</taxon>
        <taxon>Spirotrichea</taxon>
        <taxon>Choreotrichia</taxon>
        <taxon>Tintinnida</taxon>
        <taxon>Xystonellidae</taxon>
        <taxon>Favella</taxon>
    </lineage>
</organism>
<dbReference type="GO" id="GO:0004364">
    <property type="term" value="F:glutathione transferase activity"/>
    <property type="evidence" value="ECO:0007669"/>
    <property type="project" value="TreeGrafter"/>
</dbReference>
<name>A0A7S3MRB2_9SPIT</name>
<dbReference type="InterPro" id="IPR050213">
    <property type="entry name" value="GST_superfamily"/>
</dbReference>
<dbReference type="InterPro" id="IPR036282">
    <property type="entry name" value="Glutathione-S-Trfase_C_sf"/>
</dbReference>
<dbReference type="GO" id="GO:0006749">
    <property type="term" value="P:glutathione metabolic process"/>
    <property type="evidence" value="ECO:0007669"/>
    <property type="project" value="TreeGrafter"/>
</dbReference>
<dbReference type="InterPro" id="IPR004046">
    <property type="entry name" value="GST_C"/>
</dbReference>
<dbReference type="InterPro" id="IPR004045">
    <property type="entry name" value="Glutathione_S-Trfase_N"/>
</dbReference>
<dbReference type="EMBL" id="HBIE01037797">
    <property type="protein sequence ID" value="CAE0316597.1"/>
    <property type="molecule type" value="Transcribed_RNA"/>
</dbReference>
<dbReference type="PROSITE" id="PS50404">
    <property type="entry name" value="GST_NTER"/>
    <property type="match status" value="1"/>
</dbReference>
<dbReference type="PANTHER" id="PTHR11571">
    <property type="entry name" value="GLUTATHIONE S-TRANSFERASE"/>
    <property type="match status" value="1"/>
</dbReference>
<feature type="domain" description="GST N-terminal" evidence="1">
    <location>
        <begin position="4"/>
        <end position="84"/>
    </location>
</feature>
<dbReference type="InterPro" id="IPR040079">
    <property type="entry name" value="Glutathione_S-Trfase"/>
</dbReference>
<dbReference type="CDD" id="cd03039">
    <property type="entry name" value="GST_N_Sigma_like"/>
    <property type="match status" value="1"/>
</dbReference>
<dbReference type="SUPFAM" id="SSF52833">
    <property type="entry name" value="Thioredoxin-like"/>
    <property type="match status" value="1"/>
</dbReference>
<dbReference type="AlphaFoldDB" id="A0A7S3MRB2"/>
<dbReference type="Pfam" id="PF14497">
    <property type="entry name" value="GST_C_3"/>
    <property type="match status" value="1"/>
</dbReference>
<protein>
    <recommendedName>
        <fullName evidence="1">GST N-terminal domain-containing protein</fullName>
    </recommendedName>
</protein>
<sequence length="215" mass="23623">MADGKPTLTYFPVHAKADPIRMLLHKAGVDYTNELISFADFGALKASGALPAGQVPLWKTVDGKMLNQAYAIIRLLGRQHGFYDGSSIEESFLVDWALETSLDLQNSRAYRVYMQDESTEEELEASKTNFAKFSKQIAASLTERGTTFFAGDRLTIADFVILSHFLSMAFNEANDKPIVATAAATVAETPIIGEYCERVKAQLGDYIASRGAYVC</sequence>
<proteinExistence type="predicted"/>
<dbReference type="SUPFAM" id="SSF47616">
    <property type="entry name" value="GST C-terminal domain-like"/>
    <property type="match status" value="1"/>
</dbReference>
<accession>A0A7S3MRB2</accession>
<reference evidence="2" key="1">
    <citation type="submission" date="2021-01" db="EMBL/GenBank/DDBJ databases">
        <authorList>
            <person name="Corre E."/>
            <person name="Pelletier E."/>
            <person name="Niang G."/>
            <person name="Scheremetjew M."/>
            <person name="Finn R."/>
            <person name="Kale V."/>
            <person name="Holt S."/>
            <person name="Cochrane G."/>
            <person name="Meng A."/>
            <person name="Brown T."/>
            <person name="Cohen L."/>
        </authorList>
    </citation>
    <scope>NUCLEOTIDE SEQUENCE</scope>
    <source>
        <strain evidence="2">Fehren 1</strain>
    </source>
</reference>
<evidence type="ECO:0000259" key="1">
    <source>
        <dbReference type="PROSITE" id="PS50404"/>
    </source>
</evidence>
<dbReference type="PANTHER" id="PTHR11571:SF150">
    <property type="entry name" value="GLUTATHIONE S-TRANSFERASE"/>
    <property type="match status" value="1"/>
</dbReference>
<evidence type="ECO:0000313" key="2">
    <source>
        <dbReference type="EMBL" id="CAE0316597.1"/>
    </source>
</evidence>
<dbReference type="Gene3D" id="3.40.30.10">
    <property type="entry name" value="Glutaredoxin"/>
    <property type="match status" value="1"/>
</dbReference>
<dbReference type="InterPro" id="IPR036249">
    <property type="entry name" value="Thioredoxin-like_sf"/>
</dbReference>